<evidence type="ECO:0000313" key="6">
    <source>
        <dbReference type="EMBL" id="MEF7613167.1"/>
    </source>
</evidence>
<accession>A0AAW9QCL5</accession>
<evidence type="ECO:0000259" key="5">
    <source>
        <dbReference type="PROSITE" id="PS50931"/>
    </source>
</evidence>
<dbReference type="Gene3D" id="1.10.10.10">
    <property type="entry name" value="Winged helix-like DNA-binding domain superfamily/Winged helix DNA-binding domain"/>
    <property type="match status" value="1"/>
</dbReference>
<keyword evidence="3" id="KW-0238">DNA-binding</keyword>
<dbReference type="InterPro" id="IPR000847">
    <property type="entry name" value="LysR_HTH_N"/>
</dbReference>
<dbReference type="InterPro" id="IPR050950">
    <property type="entry name" value="HTH-type_LysR_regulators"/>
</dbReference>
<dbReference type="FunFam" id="1.10.10.10:FF:000001">
    <property type="entry name" value="LysR family transcriptional regulator"/>
    <property type="match status" value="1"/>
</dbReference>
<dbReference type="InterPro" id="IPR036390">
    <property type="entry name" value="WH_DNA-bd_sf"/>
</dbReference>
<evidence type="ECO:0000256" key="1">
    <source>
        <dbReference type="ARBA" id="ARBA00009437"/>
    </source>
</evidence>
<dbReference type="InterPro" id="IPR005119">
    <property type="entry name" value="LysR_subst-bd"/>
</dbReference>
<dbReference type="Proteomes" id="UP001336250">
    <property type="component" value="Unassembled WGS sequence"/>
</dbReference>
<evidence type="ECO:0000256" key="4">
    <source>
        <dbReference type="ARBA" id="ARBA00023163"/>
    </source>
</evidence>
<dbReference type="Pfam" id="PF00126">
    <property type="entry name" value="HTH_1"/>
    <property type="match status" value="1"/>
</dbReference>
<dbReference type="EMBL" id="JAZIBG010000014">
    <property type="protein sequence ID" value="MEF7613167.1"/>
    <property type="molecule type" value="Genomic_DNA"/>
</dbReference>
<comment type="similarity">
    <text evidence="1">Belongs to the LysR transcriptional regulatory family.</text>
</comment>
<dbReference type="Gene3D" id="3.40.190.290">
    <property type="match status" value="1"/>
</dbReference>
<dbReference type="PROSITE" id="PS50931">
    <property type="entry name" value="HTH_LYSR"/>
    <property type="match status" value="1"/>
</dbReference>
<dbReference type="RefSeq" id="WP_332288114.1">
    <property type="nucleotide sequence ID" value="NZ_JAZIBG010000014.1"/>
</dbReference>
<gene>
    <name evidence="6" type="ORF">V4F39_04525</name>
</gene>
<keyword evidence="4" id="KW-0804">Transcription</keyword>
<dbReference type="PANTHER" id="PTHR30419:SF2">
    <property type="entry name" value="LYSR FAMILY TRANSCRIPTIONAL REGULATOR"/>
    <property type="match status" value="1"/>
</dbReference>
<comment type="caution">
    <text evidence="6">The sequence shown here is derived from an EMBL/GenBank/DDBJ whole genome shotgun (WGS) entry which is preliminary data.</text>
</comment>
<dbReference type="Pfam" id="PF03466">
    <property type="entry name" value="LysR_substrate"/>
    <property type="match status" value="1"/>
</dbReference>
<dbReference type="PRINTS" id="PR00039">
    <property type="entry name" value="HTHLYSR"/>
</dbReference>
<evidence type="ECO:0000256" key="2">
    <source>
        <dbReference type="ARBA" id="ARBA00023015"/>
    </source>
</evidence>
<feature type="domain" description="HTH lysR-type" evidence="5">
    <location>
        <begin position="16"/>
        <end position="73"/>
    </location>
</feature>
<sequence length="316" mass="33514">MPTPPADDGRPARLHFDLTTLQLFIATAELGGVTRAAERVHIAPAAASRRILELESQFGLPLFERRPHGMALTDAGRAMLAHARSITHTVVRMQDDAASYRGGAQGVVRVAAPKSAVIQFLPQDIERCAAECPGVRIDLQEMNSQIVQQALKRGVVDIGIYEAGLGAVDLPSRPYRGDRLVAVAARGHALAGRRSVTLDDILGCDLIGLGEGSAISLSLERLAEEAGRILRMRMRVGGFDSIAALVAQGLGIGVMPQAVARSVAGGTRFVRVPIEGDWVARQFLLCHRPQAALSRAAQAVVQVLAPTPTANAASPK</sequence>
<keyword evidence="2" id="KW-0805">Transcription regulation</keyword>
<name>A0AAW9QCL5_9BURK</name>
<dbReference type="GO" id="GO:0005829">
    <property type="term" value="C:cytosol"/>
    <property type="evidence" value="ECO:0007669"/>
    <property type="project" value="TreeGrafter"/>
</dbReference>
<dbReference type="SUPFAM" id="SSF53850">
    <property type="entry name" value="Periplasmic binding protein-like II"/>
    <property type="match status" value="1"/>
</dbReference>
<organism evidence="6 7">
    <name type="scientific">Aquincola agrisoli</name>
    <dbReference type="NCBI Taxonomy" id="3119538"/>
    <lineage>
        <taxon>Bacteria</taxon>
        <taxon>Pseudomonadati</taxon>
        <taxon>Pseudomonadota</taxon>
        <taxon>Betaproteobacteria</taxon>
        <taxon>Burkholderiales</taxon>
        <taxon>Sphaerotilaceae</taxon>
        <taxon>Aquincola</taxon>
    </lineage>
</organism>
<dbReference type="GO" id="GO:0003700">
    <property type="term" value="F:DNA-binding transcription factor activity"/>
    <property type="evidence" value="ECO:0007669"/>
    <property type="project" value="InterPro"/>
</dbReference>
<protein>
    <submittedName>
        <fullName evidence="6">LysR family transcriptional regulator</fullName>
    </submittedName>
</protein>
<dbReference type="GO" id="GO:0003677">
    <property type="term" value="F:DNA binding"/>
    <property type="evidence" value="ECO:0007669"/>
    <property type="project" value="UniProtKB-KW"/>
</dbReference>
<dbReference type="PANTHER" id="PTHR30419">
    <property type="entry name" value="HTH-TYPE TRANSCRIPTIONAL REGULATOR YBHD"/>
    <property type="match status" value="1"/>
</dbReference>
<evidence type="ECO:0000256" key="3">
    <source>
        <dbReference type="ARBA" id="ARBA00023125"/>
    </source>
</evidence>
<dbReference type="InterPro" id="IPR036388">
    <property type="entry name" value="WH-like_DNA-bd_sf"/>
</dbReference>
<evidence type="ECO:0000313" key="7">
    <source>
        <dbReference type="Proteomes" id="UP001336250"/>
    </source>
</evidence>
<dbReference type="AlphaFoldDB" id="A0AAW9QCL5"/>
<proteinExistence type="inferred from homology"/>
<reference evidence="6 7" key="1">
    <citation type="submission" date="2024-02" db="EMBL/GenBank/DDBJ databases">
        <title>Genome sequence of Aquincola sp. MAHUQ-54.</title>
        <authorList>
            <person name="Huq M.A."/>
        </authorList>
    </citation>
    <scope>NUCLEOTIDE SEQUENCE [LARGE SCALE GENOMIC DNA]</scope>
    <source>
        <strain evidence="6 7">MAHUQ-54</strain>
    </source>
</reference>
<keyword evidence="7" id="KW-1185">Reference proteome</keyword>
<dbReference type="SUPFAM" id="SSF46785">
    <property type="entry name" value="Winged helix' DNA-binding domain"/>
    <property type="match status" value="1"/>
</dbReference>